<dbReference type="InterPro" id="IPR054613">
    <property type="entry name" value="Peptidase_S78_dom"/>
</dbReference>
<dbReference type="GO" id="GO:0008233">
    <property type="term" value="F:peptidase activity"/>
    <property type="evidence" value="ECO:0007669"/>
    <property type="project" value="UniProtKB-KW"/>
</dbReference>
<organism evidence="5 6">
    <name type="scientific">Corticicoccus populi</name>
    <dbReference type="NCBI Taxonomy" id="1812821"/>
    <lineage>
        <taxon>Bacteria</taxon>
        <taxon>Bacillati</taxon>
        <taxon>Bacillota</taxon>
        <taxon>Bacilli</taxon>
        <taxon>Bacillales</taxon>
        <taxon>Staphylococcaceae</taxon>
        <taxon>Corticicoccus</taxon>
    </lineage>
</organism>
<keyword evidence="3" id="KW-0378">Hydrolase</keyword>
<evidence type="ECO:0000313" key="5">
    <source>
        <dbReference type="EMBL" id="MFD2830353.1"/>
    </source>
</evidence>
<keyword evidence="2 5" id="KW-0645">Protease</keyword>
<reference evidence="6" key="1">
    <citation type="journal article" date="2019" name="Int. J. Syst. Evol. Microbiol.">
        <title>The Global Catalogue of Microorganisms (GCM) 10K type strain sequencing project: providing services to taxonomists for standard genome sequencing and annotation.</title>
        <authorList>
            <consortium name="The Broad Institute Genomics Platform"/>
            <consortium name="The Broad Institute Genome Sequencing Center for Infectious Disease"/>
            <person name="Wu L."/>
            <person name="Ma J."/>
        </authorList>
    </citation>
    <scope>NUCLEOTIDE SEQUENCE [LARGE SCALE GENOMIC DNA]</scope>
    <source>
        <strain evidence="6">KCTC 33575</strain>
    </source>
</reference>
<evidence type="ECO:0000256" key="2">
    <source>
        <dbReference type="ARBA" id="ARBA00022670"/>
    </source>
</evidence>
<keyword evidence="6" id="KW-1185">Reference proteome</keyword>
<dbReference type="EMBL" id="JBHUOQ010000001">
    <property type="protein sequence ID" value="MFD2830353.1"/>
    <property type="molecule type" value="Genomic_DNA"/>
</dbReference>
<dbReference type="GO" id="GO:0006508">
    <property type="term" value="P:proteolysis"/>
    <property type="evidence" value="ECO:0007669"/>
    <property type="project" value="UniProtKB-KW"/>
</dbReference>
<evidence type="ECO:0000259" key="4">
    <source>
        <dbReference type="Pfam" id="PF04586"/>
    </source>
</evidence>
<comment type="caution">
    <text evidence="5">The sequence shown here is derived from an EMBL/GenBank/DDBJ whole genome shotgun (WGS) entry which is preliminary data.</text>
</comment>
<accession>A0ABW5WYQ2</accession>
<dbReference type="Proteomes" id="UP001597519">
    <property type="component" value="Unassembled WGS sequence"/>
</dbReference>
<sequence length="156" mass="17302">MVKAAGYGIIYGAPDAEGKIFDSGCFDDADMRDTRFLVEKVDPISNVAFGTAKLMLDEKGIKYITDLPQTLTGGRDVAESIRNGNFMGVDVHANIQTRIVDGVKHVTKVERLLGFRFNSNSNGTYSSAYLIDDDNLTVEELHERKRKLKLELELLG</sequence>
<evidence type="ECO:0000256" key="3">
    <source>
        <dbReference type="ARBA" id="ARBA00022801"/>
    </source>
</evidence>
<dbReference type="RefSeq" id="WP_377773203.1">
    <property type="nucleotide sequence ID" value="NZ_JBHUOQ010000001.1"/>
</dbReference>
<proteinExistence type="predicted"/>
<dbReference type="Pfam" id="PF04586">
    <property type="entry name" value="Peptidase_S78"/>
    <property type="match status" value="1"/>
</dbReference>
<feature type="domain" description="Prohead serine protease" evidence="4">
    <location>
        <begin position="5"/>
        <end position="89"/>
    </location>
</feature>
<name>A0ABW5WYQ2_9STAP</name>
<evidence type="ECO:0000256" key="1">
    <source>
        <dbReference type="ARBA" id="ARBA00022612"/>
    </source>
</evidence>
<protein>
    <submittedName>
        <fullName evidence="5">HK97 family phage prohead protease</fullName>
    </submittedName>
</protein>
<evidence type="ECO:0000313" key="6">
    <source>
        <dbReference type="Proteomes" id="UP001597519"/>
    </source>
</evidence>
<keyword evidence="1" id="KW-1188">Viral release from host cell</keyword>
<gene>
    <name evidence="5" type="ORF">ACFSX4_07695</name>
</gene>